<name>A0ABX0T9U8_9MICO</name>
<sequence length="78" mass="8715">MEHGPITHSVLGTTGHHLLNRHTRGELPDHLHTWTPAALDRAHADLTAEIDRTTRYLAALIDTRYTVITHGVDGVHPR</sequence>
<protein>
    <submittedName>
        <fullName evidence="1">Uncharacterized protein</fullName>
    </submittedName>
</protein>
<proteinExistence type="predicted"/>
<evidence type="ECO:0000313" key="2">
    <source>
        <dbReference type="Proteomes" id="UP001318300"/>
    </source>
</evidence>
<evidence type="ECO:0000313" key="1">
    <source>
        <dbReference type="EMBL" id="NII42287.1"/>
    </source>
</evidence>
<reference evidence="1 2" key="1">
    <citation type="submission" date="2020-03" db="EMBL/GenBank/DDBJ databases">
        <title>Above-ground endophytic microbial communities from plants in different locations in the United States.</title>
        <authorList>
            <person name="Frank C."/>
        </authorList>
    </citation>
    <scope>NUCLEOTIDE SEQUENCE [LARGE SCALE GENOMIC DNA]</scope>
    <source>
        <strain evidence="1 2">WW7</strain>
    </source>
</reference>
<dbReference type="EMBL" id="JAAOYO010000004">
    <property type="protein sequence ID" value="NII42287.1"/>
    <property type="molecule type" value="Genomic_DNA"/>
</dbReference>
<keyword evidence="2" id="KW-1185">Reference proteome</keyword>
<accession>A0ABX0T9U8</accession>
<organism evidence="1 2">
    <name type="scientific">Curtobacterium salicis</name>
    <dbReference type="NCBI Taxonomy" id="1779862"/>
    <lineage>
        <taxon>Bacteria</taxon>
        <taxon>Bacillati</taxon>
        <taxon>Actinomycetota</taxon>
        <taxon>Actinomycetes</taxon>
        <taxon>Micrococcales</taxon>
        <taxon>Microbacteriaceae</taxon>
        <taxon>Curtobacterium</taxon>
    </lineage>
</organism>
<dbReference type="Proteomes" id="UP001318300">
    <property type="component" value="Unassembled WGS sequence"/>
</dbReference>
<dbReference type="RefSeq" id="WP_166781262.1">
    <property type="nucleotide sequence ID" value="NZ_JAAOYO010000004.1"/>
</dbReference>
<gene>
    <name evidence="1" type="ORF">E9228_002945</name>
</gene>
<comment type="caution">
    <text evidence="1">The sequence shown here is derived from an EMBL/GenBank/DDBJ whole genome shotgun (WGS) entry which is preliminary data.</text>
</comment>